<reference evidence="1" key="1">
    <citation type="journal article" date="2023" name="Insect Mol. Biol.">
        <title>Genome sequencing provides insights into the evolution of gene families encoding plant cell wall-degrading enzymes in longhorned beetles.</title>
        <authorList>
            <person name="Shin N.R."/>
            <person name="Okamura Y."/>
            <person name="Kirsch R."/>
            <person name="Pauchet Y."/>
        </authorList>
    </citation>
    <scope>NUCLEOTIDE SEQUENCE</scope>
    <source>
        <strain evidence="1">RBIC_L_NR</strain>
    </source>
</reference>
<sequence length="124" mass="14094">MCAKLALGNEASVDFYMDMDVSTSITNSNSDNSTQNNEQSINIPMNIEEKTSVETQQIRFTEGPSDPYIRKIALKNPNSDLTKVMHKINLTLGQLTTATQVQSYLCQMQIRNQYPYNRGRQIRV</sequence>
<protein>
    <submittedName>
        <fullName evidence="1">Uncharacterized protein</fullName>
    </submittedName>
</protein>
<dbReference type="EMBL" id="JANEYF010001281">
    <property type="protein sequence ID" value="KAJ8965041.1"/>
    <property type="molecule type" value="Genomic_DNA"/>
</dbReference>
<evidence type="ECO:0000313" key="2">
    <source>
        <dbReference type="Proteomes" id="UP001162156"/>
    </source>
</evidence>
<name>A0AAV8ZL41_9CUCU</name>
<organism evidence="1 2">
    <name type="scientific">Rhamnusium bicolor</name>
    <dbReference type="NCBI Taxonomy" id="1586634"/>
    <lineage>
        <taxon>Eukaryota</taxon>
        <taxon>Metazoa</taxon>
        <taxon>Ecdysozoa</taxon>
        <taxon>Arthropoda</taxon>
        <taxon>Hexapoda</taxon>
        <taxon>Insecta</taxon>
        <taxon>Pterygota</taxon>
        <taxon>Neoptera</taxon>
        <taxon>Endopterygota</taxon>
        <taxon>Coleoptera</taxon>
        <taxon>Polyphaga</taxon>
        <taxon>Cucujiformia</taxon>
        <taxon>Chrysomeloidea</taxon>
        <taxon>Cerambycidae</taxon>
        <taxon>Lepturinae</taxon>
        <taxon>Rhagiini</taxon>
        <taxon>Rhamnusium</taxon>
    </lineage>
</organism>
<keyword evidence="2" id="KW-1185">Reference proteome</keyword>
<comment type="caution">
    <text evidence="1">The sequence shown here is derived from an EMBL/GenBank/DDBJ whole genome shotgun (WGS) entry which is preliminary data.</text>
</comment>
<dbReference type="Proteomes" id="UP001162156">
    <property type="component" value="Unassembled WGS sequence"/>
</dbReference>
<gene>
    <name evidence="1" type="ORF">NQ314_004439</name>
</gene>
<dbReference type="AlphaFoldDB" id="A0AAV8ZL41"/>
<evidence type="ECO:0000313" key="1">
    <source>
        <dbReference type="EMBL" id="KAJ8965041.1"/>
    </source>
</evidence>
<proteinExistence type="predicted"/>
<accession>A0AAV8ZL41</accession>